<gene>
    <name evidence="1" type="ORF">AAAU51_06945</name>
</gene>
<dbReference type="Proteomes" id="UP001482154">
    <property type="component" value="Unassembled WGS sequence"/>
</dbReference>
<accession>A0ABV1IUK1</accession>
<dbReference type="EMBL" id="JBBNIN010000008">
    <property type="protein sequence ID" value="MEQ2710904.1"/>
    <property type="molecule type" value="Genomic_DNA"/>
</dbReference>
<proteinExistence type="predicted"/>
<keyword evidence="2" id="KW-1185">Reference proteome</keyword>
<sequence length="244" mass="27098">MIVPIFLIVLIMLASAGEIFMIHQQIAHGVCEAAKRAAVNEYQIRQKRNTGGNLTVLSAKETFLTSVNRRFLDRSALIGGSAVAAAACKLTLTSKGEYIVAVKYHIRKKLPFLSTYSVTFEQKIRQKAMTGYVPKGDELKEGFVYITPHEAVYHKDLSCTHLALDISVDEDVLKYQNGQTHYKACSKCTRHQSSNVSCVYIAKEGESYHTDLSCSGLKRTVKQVDLSTLKGMKPCQRCGKRGDT</sequence>
<evidence type="ECO:0000313" key="1">
    <source>
        <dbReference type="EMBL" id="MEQ2710904.1"/>
    </source>
</evidence>
<protein>
    <submittedName>
        <fullName evidence="1">Pilus assembly protein</fullName>
    </submittedName>
</protein>
<evidence type="ECO:0000313" key="2">
    <source>
        <dbReference type="Proteomes" id="UP001482154"/>
    </source>
</evidence>
<organism evidence="1 2">
    <name type="scientific">Anaerostipes amylophilus</name>
    <dbReference type="NCBI Taxonomy" id="2981779"/>
    <lineage>
        <taxon>Bacteria</taxon>
        <taxon>Bacillati</taxon>
        <taxon>Bacillota</taxon>
        <taxon>Clostridia</taxon>
        <taxon>Lachnospirales</taxon>
        <taxon>Lachnospiraceae</taxon>
        <taxon>Anaerostipes</taxon>
    </lineage>
</organism>
<dbReference type="RefSeq" id="WP_329964623.1">
    <property type="nucleotide sequence ID" value="NZ_JBBNIN010000008.1"/>
</dbReference>
<comment type="caution">
    <text evidence="1">The sequence shown here is derived from an EMBL/GenBank/DDBJ whole genome shotgun (WGS) entry which is preliminary data.</text>
</comment>
<name>A0ABV1IUK1_9FIRM</name>
<reference evidence="1 2" key="1">
    <citation type="submission" date="2024-04" db="EMBL/GenBank/DDBJ databases">
        <title>Human intestinal bacterial collection.</title>
        <authorList>
            <person name="Pauvert C."/>
            <person name="Hitch T.C.A."/>
            <person name="Clavel T."/>
        </authorList>
    </citation>
    <scope>NUCLEOTIDE SEQUENCE [LARGE SCALE GENOMIC DNA]</scope>
    <source>
        <strain evidence="1 2">CLA-AA-H249</strain>
    </source>
</reference>